<evidence type="ECO:0000256" key="5">
    <source>
        <dbReference type="ARBA" id="ARBA00022982"/>
    </source>
</evidence>
<evidence type="ECO:0000259" key="8">
    <source>
        <dbReference type="PROSITE" id="PS51379"/>
    </source>
</evidence>
<sequence>MIEILNESKCISCNQCVDICPTRVFDSVKDGVPIINRKDDCQTCFMCEAYCPVDALYVAPEAEESVTVDYNELEEAGLIGSYRSQIKWRRDKQTSEEVDANYHMLRLYFST</sequence>
<evidence type="ECO:0000256" key="3">
    <source>
        <dbReference type="ARBA" id="ARBA00022723"/>
    </source>
</evidence>
<keyword evidence="1" id="KW-0813">Transport</keyword>
<dbReference type="KEGG" id="cohn:KCTCHS21_53120"/>
<evidence type="ECO:0000256" key="4">
    <source>
        <dbReference type="ARBA" id="ARBA00022737"/>
    </source>
</evidence>
<protein>
    <submittedName>
        <fullName evidence="9">Ferredoxin</fullName>
    </submittedName>
</protein>
<dbReference type="PROSITE" id="PS00198">
    <property type="entry name" value="4FE4S_FER_1"/>
    <property type="match status" value="2"/>
</dbReference>
<keyword evidence="10" id="KW-1185">Reference proteome</keyword>
<dbReference type="RefSeq" id="WP_130614977.1">
    <property type="nucleotide sequence ID" value="NZ_AP019400.1"/>
</dbReference>
<dbReference type="EMBL" id="AP019400">
    <property type="protein sequence ID" value="BBI35913.1"/>
    <property type="molecule type" value="Genomic_DNA"/>
</dbReference>
<feature type="domain" description="4Fe-4S ferredoxin-type" evidence="8">
    <location>
        <begin position="31"/>
        <end position="61"/>
    </location>
</feature>
<keyword evidence="4" id="KW-0677">Repeat</keyword>
<dbReference type="PANTHER" id="PTHR43687:SF6">
    <property type="entry name" value="L-ASPARTATE SEMIALDEHYDE SULFURTRANSFERASE IRON-SULFUR SUBUNIT"/>
    <property type="match status" value="1"/>
</dbReference>
<evidence type="ECO:0000256" key="6">
    <source>
        <dbReference type="ARBA" id="ARBA00023004"/>
    </source>
</evidence>
<dbReference type="PROSITE" id="PS51379">
    <property type="entry name" value="4FE4S_FER_2"/>
    <property type="match status" value="2"/>
</dbReference>
<dbReference type="InterPro" id="IPR017896">
    <property type="entry name" value="4Fe4S_Fe-S-bd"/>
</dbReference>
<dbReference type="AlphaFoldDB" id="A0A3T1DCU5"/>
<dbReference type="GO" id="GO:0046872">
    <property type="term" value="F:metal ion binding"/>
    <property type="evidence" value="ECO:0007669"/>
    <property type="project" value="UniProtKB-KW"/>
</dbReference>
<keyword evidence="5" id="KW-0249">Electron transport</keyword>
<dbReference type="GO" id="GO:0051539">
    <property type="term" value="F:4 iron, 4 sulfur cluster binding"/>
    <property type="evidence" value="ECO:0007669"/>
    <property type="project" value="UniProtKB-KW"/>
</dbReference>
<keyword evidence="2" id="KW-0004">4Fe-4S</keyword>
<accession>A0A3T1DCU5</accession>
<dbReference type="InterPro" id="IPR050572">
    <property type="entry name" value="Fe-S_Ferredoxin"/>
</dbReference>
<reference evidence="9 10" key="1">
    <citation type="submission" date="2019-01" db="EMBL/GenBank/DDBJ databases">
        <title>Complete genome sequence of Cohnella hallensis HS21 isolated from Korean fir (Abies koreana) rhizospheric soil.</title>
        <authorList>
            <person name="Jiang L."/>
            <person name="Kang S.W."/>
            <person name="Kim S."/>
            <person name="Jung J."/>
            <person name="Kim C.Y."/>
            <person name="Kim D.H."/>
            <person name="Kim S.W."/>
            <person name="Lee J."/>
        </authorList>
    </citation>
    <scope>NUCLEOTIDE SEQUENCE [LARGE SCALE GENOMIC DNA]</scope>
    <source>
        <strain evidence="9 10">HS21</strain>
    </source>
</reference>
<feature type="domain" description="4Fe-4S ferredoxin-type" evidence="8">
    <location>
        <begin position="1"/>
        <end position="30"/>
    </location>
</feature>
<dbReference type="InterPro" id="IPR017900">
    <property type="entry name" value="4Fe4S_Fe_S_CS"/>
</dbReference>
<keyword evidence="6" id="KW-0408">Iron</keyword>
<keyword evidence="7" id="KW-0411">Iron-sulfur</keyword>
<name>A0A3T1DCU5_9BACL</name>
<dbReference type="Gene3D" id="3.30.70.20">
    <property type="match status" value="1"/>
</dbReference>
<evidence type="ECO:0000313" key="10">
    <source>
        <dbReference type="Proteomes" id="UP000289856"/>
    </source>
</evidence>
<evidence type="ECO:0000313" key="9">
    <source>
        <dbReference type="EMBL" id="BBI35913.1"/>
    </source>
</evidence>
<dbReference type="Proteomes" id="UP000289856">
    <property type="component" value="Chromosome"/>
</dbReference>
<evidence type="ECO:0000256" key="7">
    <source>
        <dbReference type="ARBA" id="ARBA00023014"/>
    </source>
</evidence>
<dbReference type="OrthoDB" id="9804603at2"/>
<dbReference type="Pfam" id="PF13237">
    <property type="entry name" value="Fer4_10"/>
    <property type="match status" value="1"/>
</dbReference>
<dbReference type="PANTHER" id="PTHR43687">
    <property type="entry name" value="ADENYLYLSULFATE REDUCTASE, BETA SUBUNIT"/>
    <property type="match status" value="1"/>
</dbReference>
<dbReference type="SUPFAM" id="SSF54862">
    <property type="entry name" value="4Fe-4S ferredoxins"/>
    <property type="match status" value="1"/>
</dbReference>
<keyword evidence="3" id="KW-0479">Metal-binding</keyword>
<organism evidence="9 10">
    <name type="scientific">Cohnella abietis</name>
    <dbReference type="NCBI Taxonomy" id="2507935"/>
    <lineage>
        <taxon>Bacteria</taxon>
        <taxon>Bacillati</taxon>
        <taxon>Bacillota</taxon>
        <taxon>Bacilli</taxon>
        <taxon>Bacillales</taxon>
        <taxon>Paenibacillaceae</taxon>
        <taxon>Cohnella</taxon>
    </lineage>
</organism>
<evidence type="ECO:0000256" key="1">
    <source>
        <dbReference type="ARBA" id="ARBA00022448"/>
    </source>
</evidence>
<gene>
    <name evidence="9" type="ORF">KCTCHS21_53120</name>
</gene>
<proteinExistence type="predicted"/>
<evidence type="ECO:0000256" key="2">
    <source>
        <dbReference type="ARBA" id="ARBA00022485"/>
    </source>
</evidence>